<dbReference type="CDD" id="cd22687">
    <property type="entry name" value="FHA_MCRS1"/>
    <property type="match status" value="1"/>
</dbReference>
<dbReference type="InterPro" id="IPR000253">
    <property type="entry name" value="FHA_dom"/>
</dbReference>
<dbReference type="Gene3D" id="2.60.200.20">
    <property type="match status" value="1"/>
</dbReference>
<dbReference type="PANTHER" id="PTHR13233:SF0">
    <property type="entry name" value="MICROSPHERULE PROTEIN 1"/>
    <property type="match status" value="1"/>
</dbReference>
<dbReference type="GO" id="GO:0031011">
    <property type="term" value="C:Ino80 complex"/>
    <property type="evidence" value="ECO:0007669"/>
    <property type="project" value="InterPro"/>
</dbReference>
<dbReference type="STRING" id="13333.W1P6F2"/>
<evidence type="ECO:0000313" key="4">
    <source>
        <dbReference type="Proteomes" id="UP000017836"/>
    </source>
</evidence>
<feature type="region of interest" description="Disordered" evidence="1">
    <location>
        <begin position="461"/>
        <end position="486"/>
    </location>
</feature>
<feature type="domain" description="FHA" evidence="2">
    <location>
        <begin position="809"/>
        <end position="865"/>
    </location>
</feature>
<feature type="compositionally biased region" description="Polar residues" evidence="1">
    <location>
        <begin position="474"/>
        <end position="486"/>
    </location>
</feature>
<keyword evidence="4" id="KW-1185">Reference proteome</keyword>
<feature type="region of interest" description="Disordered" evidence="1">
    <location>
        <begin position="550"/>
        <end position="571"/>
    </location>
</feature>
<dbReference type="PANTHER" id="PTHR13233">
    <property type="entry name" value="MICROSPHERULE PROTEIN 1"/>
    <property type="match status" value="1"/>
</dbReference>
<dbReference type="GO" id="GO:0045944">
    <property type="term" value="P:positive regulation of transcription by RNA polymerase II"/>
    <property type="evidence" value="ECO:0000318"/>
    <property type="project" value="GO_Central"/>
</dbReference>
<dbReference type="Pfam" id="PF00498">
    <property type="entry name" value="FHA"/>
    <property type="match status" value="1"/>
</dbReference>
<evidence type="ECO:0000313" key="3">
    <source>
        <dbReference type="EMBL" id="ERN05462.1"/>
    </source>
</evidence>
<sequence length="911" mass="99481">MGTCVTWIPEDDLLLKNAVEAGASLESLAKGAVHFSRRFTIGELRDRWYALLYDPNIAVEAAARMVELELSLPTLPKSNRFCNSKGKEWALGKRKIDNARSHYYAQRKRIRNENADSFAQDVPLAPFPNIGCTENEVAYCPGLVKDPEGFPVDGCMSSPIANHFQLPDAGLDFVNRDFPQYERVLTADIVDGMVHGFDPVVIGSLGGDLPHGIMSRDCLYAFEGDTMSTAIVGNDNGPSFGHDNFGKDNHHILGDKSGSLVNSSQVPVMGHSQTMPMSGIIGNHSTGPSPFSTFNSMEGMSEGVGSGIGESPSFKLQVLDRFFHSSPEPSMPAWKPVGVLSKPDMPDRMNQESHEETESSLPRLANNCGKIDSLNCIKIGSPKHVALVTVPKLEEKSSDEGTNSLVSLSEGEFGELSNSLLDFVDEGDNLQMGIGKKDSTNMAGTDNLCSILLGSTNDLHQGDVSKSGDPRPSALQTCDATASPSSQMAHKSGFLQDDMICSLNRQDPDVPDNDDIFPSCQMESTPSSSLKDIYSERMGNLVPFQAQGSYTVPKTSEPKQVKVKEEPETSMQPIDAAQNRVSSGLLGAYPEGHVHDQGIKKEMPEHDEFRISSSKRACIRAADPDPCIPGSIDPMSIPNFNPQEGPSCMDMPSQRLASSKSCSSKILTNVKLETDLPPNILHNHTMQSPHADHGCDEHAVRDFQAVGFAEPVANISISDEEDKLSDSENDVPSFSDVEAMIMDMDLVSEDHETFFASNGLRYHLEICKRTIIRHEQAASSYMQRAAAARGAFAIFYGRHLKQYIKKPEVSLGRSTSDVSVDIDLGREGPANKISRRQAVIKMEEDGNFYLKNTGKYSIVVNSKEVASGQRFNLSPSCLIEIRGMRFIFEVNQSLVKQGAYQEADSFANEGN</sequence>
<evidence type="ECO:0000259" key="2">
    <source>
        <dbReference type="PROSITE" id="PS50006"/>
    </source>
</evidence>
<dbReference type="SUPFAM" id="SSF49879">
    <property type="entry name" value="SMAD/FHA domain"/>
    <property type="match status" value="1"/>
</dbReference>
<reference evidence="4" key="1">
    <citation type="journal article" date="2013" name="Science">
        <title>The Amborella genome and the evolution of flowering plants.</title>
        <authorList>
            <consortium name="Amborella Genome Project"/>
        </authorList>
    </citation>
    <scope>NUCLEOTIDE SEQUENCE [LARGE SCALE GENOMIC DNA]</scope>
</reference>
<name>W1P6F2_AMBTC</name>
<dbReference type="GO" id="GO:0044545">
    <property type="term" value="C:NSL complex"/>
    <property type="evidence" value="ECO:0000318"/>
    <property type="project" value="GO_Central"/>
</dbReference>
<dbReference type="GO" id="GO:0002151">
    <property type="term" value="F:G-quadruplex RNA binding"/>
    <property type="evidence" value="ECO:0007669"/>
    <property type="project" value="InterPro"/>
</dbReference>
<dbReference type="HOGENOM" id="CLU_019000_0_0_1"/>
<dbReference type="EMBL" id="KI394011">
    <property type="protein sequence ID" value="ERN05462.1"/>
    <property type="molecule type" value="Genomic_DNA"/>
</dbReference>
<dbReference type="Gramene" id="ERN05462">
    <property type="protein sequence ID" value="ERN05462"/>
    <property type="gene ID" value="AMTR_s00007p00247780"/>
</dbReference>
<organism evidence="3 4">
    <name type="scientific">Amborella trichopoda</name>
    <dbReference type="NCBI Taxonomy" id="13333"/>
    <lineage>
        <taxon>Eukaryota</taxon>
        <taxon>Viridiplantae</taxon>
        <taxon>Streptophyta</taxon>
        <taxon>Embryophyta</taxon>
        <taxon>Tracheophyta</taxon>
        <taxon>Spermatophyta</taxon>
        <taxon>Magnoliopsida</taxon>
        <taxon>Amborellales</taxon>
        <taxon>Amborellaceae</taxon>
        <taxon>Amborella</taxon>
    </lineage>
</organism>
<protein>
    <recommendedName>
        <fullName evidence="2">FHA domain-containing protein</fullName>
    </recommendedName>
</protein>
<evidence type="ECO:0000256" key="1">
    <source>
        <dbReference type="SAM" id="MobiDB-lite"/>
    </source>
</evidence>
<dbReference type="OMA" id="NTCHPMS"/>
<feature type="compositionally biased region" description="Basic and acidic residues" evidence="1">
    <location>
        <begin position="556"/>
        <end position="567"/>
    </location>
</feature>
<dbReference type="SMART" id="SM00240">
    <property type="entry name" value="FHA"/>
    <property type="match status" value="1"/>
</dbReference>
<gene>
    <name evidence="3" type="ORF">AMTR_s00007p00247780</name>
</gene>
<accession>W1P6F2</accession>
<dbReference type="InterPro" id="IPR037912">
    <property type="entry name" value="MCRS1"/>
</dbReference>
<dbReference type="PROSITE" id="PS50006">
    <property type="entry name" value="FHA_DOMAIN"/>
    <property type="match status" value="1"/>
</dbReference>
<dbReference type="AlphaFoldDB" id="W1P6F2"/>
<proteinExistence type="predicted"/>
<dbReference type="GO" id="GO:0071339">
    <property type="term" value="C:MLL1 complex"/>
    <property type="evidence" value="ECO:0007669"/>
    <property type="project" value="InterPro"/>
</dbReference>
<dbReference type="Proteomes" id="UP000017836">
    <property type="component" value="Unassembled WGS sequence"/>
</dbReference>
<dbReference type="InterPro" id="IPR025999">
    <property type="entry name" value="MCRS_N"/>
</dbReference>
<dbReference type="InterPro" id="IPR008984">
    <property type="entry name" value="SMAD_FHA_dom_sf"/>
</dbReference>
<dbReference type="Pfam" id="PF13325">
    <property type="entry name" value="MCRS_N"/>
    <property type="match status" value="1"/>
</dbReference>
<dbReference type="eggNOG" id="KOG2293">
    <property type="taxonomic scope" value="Eukaryota"/>
</dbReference>